<dbReference type="Gene3D" id="3.10.100.10">
    <property type="entry name" value="Mannose-Binding Protein A, subunit A"/>
    <property type="match status" value="1"/>
</dbReference>
<feature type="non-terminal residue" evidence="2">
    <location>
        <position position="1"/>
    </location>
</feature>
<dbReference type="InterPro" id="IPR016186">
    <property type="entry name" value="C-type_lectin-like/link_sf"/>
</dbReference>
<name>A0AAV2RYV7_MEGNR</name>
<dbReference type="CDD" id="cd00037">
    <property type="entry name" value="CLECT"/>
    <property type="match status" value="1"/>
</dbReference>
<proteinExistence type="predicted"/>
<evidence type="ECO:0000313" key="3">
    <source>
        <dbReference type="Proteomes" id="UP001497623"/>
    </source>
</evidence>
<dbReference type="PROSITE" id="PS50041">
    <property type="entry name" value="C_TYPE_LECTIN_2"/>
    <property type="match status" value="1"/>
</dbReference>
<sequence>EYCKVRISEISFLEHDSNALLKGMKQELQECKEPINAITTHSSNIMEKMVELNTNRMEYENILLEKMVKMNNKRMESENVLVNSVLMLKEGVDGCPGGFFLSTQCFTIFRDQPSNWTDAVKRCQSKGLVLAEPSDTVAVPLRRFLLERYGDGSFWVNARGNQRKIMWQRGNKALEDDSPLWSGQPEYRVTPAYCLSLLSWY</sequence>
<dbReference type="AlphaFoldDB" id="A0AAV2RYV7"/>
<evidence type="ECO:0000313" key="2">
    <source>
        <dbReference type="EMBL" id="CAL4145417.1"/>
    </source>
</evidence>
<accession>A0AAV2RYV7</accession>
<reference evidence="2 3" key="1">
    <citation type="submission" date="2024-05" db="EMBL/GenBank/DDBJ databases">
        <authorList>
            <person name="Wallberg A."/>
        </authorList>
    </citation>
    <scope>NUCLEOTIDE SEQUENCE [LARGE SCALE GENOMIC DNA]</scope>
</reference>
<feature type="non-terminal residue" evidence="2">
    <location>
        <position position="201"/>
    </location>
</feature>
<gene>
    <name evidence="2" type="ORF">MNOR_LOCUS29668</name>
</gene>
<dbReference type="EMBL" id="CAXKWB010034783">
    <property type="protein sequence ID" value="CAL4145417.1"/>
    <property type="molecule type" value="Genomic_DNA"/>
</dbReference>
<dbReference type="Proteomes" id="UP001497623">
    <property type="component" value="Unassembled WGS sequence"/>
</dbReference>
<keyword evidence="3" id="KW-1185">Reference proteome</keyword>
<evidence type="ECO:0000259" key="1">
    <source>
        <dbReference type="PROSITE" id="PS50041"/>
    </source>
</evidence>
<dbReference type="SUPFAM" id="SSF56436">
    <property type="entry name" value="C-type lectin-like"/>
    <property type="match status" value="1"/>
</dbReference>
<comment type="caution">
    <text evidence="2">The sequence shown here is derived from an EMBL/GenBank/DDBJ whole genome shotgun (WGS) entry which is preliminary data.</text>
</comment>
<feature type="domain" description="C-type lectin" evidence="1">
    <location>
        <begin position="101"/>
        <end position="201"/>
    </location>
</feature>
<dbReference type="InterPro" id="IPR001304">
    <property type="entry name" value="C-type_lectin-like"/>
</dbReference>
<dbReference type="InterPro" id="IPR016187">
    <property type="entry name" value="CTDL_fold"/>
</dbReference>
<protein>
    <recommendedName>
        <fullName evidence="1">C-type lectin domain-containing protein</fullName>
    </recommendedName>
</protein>
<organism evidence="2 3">
    <name type="scientific">Meganyctiphanes norvegica</name>
    <name type="common">Northern krill</name>
    <name type="synonym">Thysanopoda norvegica</name>
    <dbReference type="NCBI Taxonomy" id="48144"/>
    <lineage>
        <taxon>Eukaryota</taxon>
        <taxon>Metazoa</taxon>
        <taxon>Ecdysozoa</taxon>
        <taxon>Arthropoda</taxon>
        <taxon>Crustacea</taxon>
        <taxon>Multicrustacea</taxon>
        <taxon>Malacostraca</taxon>
        <taxon>Eumalacostraca</taxon>
        <taxon>Eucarida</taxon>
        <taxon>Euphausiacea</taxon>
        <taxon>Euphausiidae</taxon>
        <taxon>Meganyctiphanes</taxon>
    </lineage>
</organism>